<dbReference type="EMBL" id="JABVXQ010000007">
    <property type="protein sequence ID" value="KAF6099801.1"/>
    <property type="molecule type" value="Genomic_DNA"/>
</dbReference>
<dbReference type="AlphaFoldDB" id="A0A834E180"/>
<sequence>MSLSRCIGPCVHPSSPPHFCLRAPPFPGSLPSSTGPLAACPTPLSTQSQPGLSVSAYLHFSTLRGIPLRTRGFYLASLLPSLRHRHSALKAGHSTLVGVERRRWALGKSHFMLSLVDAAGKGPGLESGGGNPRPSSAMNMATASEQLTLSCAQAAPLSDAAVHPSCLQSSLVCLTNT</sequence>
<proteinExistence type="predicted"/>
<comment type="caution">
    <text evidence="1">The sequence shown here is derived from an EMBL/GenBank/DDBJ whole genome shotgun (WGS) entry which is preliminary data.</text>
</comment>
<gene>
    <name evidence="1" type="ORF">HJG60_011533</name>
</gene>
<reference evidence="1 2" key="1">
    <citation type="journal article" date="2020" name="Nature">
        <title>Six reference-quality genomes reveal evolution of bat adaptations.</title>
        <authorList>
            <person name="Jebb D."/>
            <person name="Huang Z."/>
            <person name="Pippel M."/>
            <person name="Hughes G.M."/>
            <person name="Lavrichenko K."/>
            <person name="Devanna P."/>
            <person name="Winkler S."/>
            <person name="Jermiin L.S."/>
            <person name="Skirmuntt E.C."/>
            <person name="Katzourakis A."/>
            <person name="Burkitt-Gray L."/>
            <person name="Ray D.A."/>
            <person name="Sullivan K.A.M."/>
            <person name="Roscito J.G."/>
            <person name="Kirilenko B.M."/>
            <person name="Davalos L.M."/>
            <person name="Corthals A.P."/>
            <person name="Power M.L."/>
            <person name="Jones G."/>
            <person name="Ransome R.D."/>
            <person name="Dechmann D.K.N."/>
            <person name="Locatelli A.G."/>
            <person name="Puechmaille S.J."/>
            <person name="Fedrigo O."/>
            <person name="Jarvis E.D."/>
            <person name="Hiller M."/>
            <person name="Vernes S.C."/>
            <person name="Myers E.W."/>
            <person name="Teeling E.C."/>
        </authorList>
    </citation>
    <scope>NUCLEOTIDE SEQUENCE [LARGE SCALE GENOMIC DNA]</scope>
    <source>
        <strain evidence="1">Bat1K_MPI-CBG_1</strain>
    </source>
</reference>
<evidence type="ECO:0000313" key="1">
    <source>
        <dbReference type="EMBL" id="KAF6099801.1"/>
    </source>
</evidence>
<protein>
    <submittedName>
        <fullName evidence="1">Uncharacterized protein</fullName>
    </submittedName>
</protein>
<organism evidence="1 2">
    <name type="scientific">Phyllostomus discolor</name>
    <name type="common">pale spear-nosed bat</name>
    <dbReference type="NCBI Taxonomy" id="89673"/>
    <lineage>
        <taxon>Eukaryota</taxon>
        <taxon>Metazoa</taxon>
        <taxon>Chordata</taxon>
        <taxon>Craniata</taxon>
        <taxon>Vertebrata</taxon>
        <taxon>Euteleostomi</taxon>
        <taxon>Mammalia</taxon>
        <taxon>Eutheria</taxon>
        <taxon>Laurasiatheria</taxon>
        <taxon>Chiroptera</taxon>
        <taxon>Yangochiroptera</taxon>
        <taxon>Phyllostomidae</taxon>
        <taxon>Phyllostominae</taxon>
        <taxon>Phyllostomus</taxon>
    </lineage>
</organism>
<dbReference type="Proteomes" id="UP000664940">
    <property type="component" value="Unassembled WGS sequence"/>
</dbReference>
<name>A0A834E180_9CHIR</name>
<accession>A0A834E180</accession>
<evidence type="ECO:0000313" key="2">
    <source>
        <dbReference type="Proteomes" id="UP000664940"/>
    </source>
</evidence>